<protein>
    <submittedName>
        <fullName evidence="1">Uncharacterized protein</fullName>
    </submittedName>
</protein>
<proteinExistence type="predicted"/>
<name>A0ACB9E7B0_9ASTR</name>
<evidence type="ECO:0000313" key="1">
    <source>
        <dbReference type="EMBL" id="KAI3754681.1"/>
    </source>
</evidence>
<sequence>MHLNPFDKDIDLDPNKADLGAVDDPDGDPGTSKDDNKVESDIICGEIPSSTIKAYEYALLSNGIEDGCVSILVEDCGFEDCSFTSFQKYPYS</sequence>
<comment type="caution">
    <text evidence="1">The sequence shown here is derived from an EMBL/GenBank/DDBJ whole genome shotgun (WGS) entry which is preliminary data.</text>
</comment>
<dbReference type="EMBL" id="CM042035">
    <property type="protein sequence ID" value="KAI3754681.1"/>
    <property type="molecule type" value="Genomic_DNA"/>
</dbReference>
<reference evidence="2" key="1">
    <citation type="journal article" date="2022" name="Mol. Ecol. Resour.">
        <title>The genomes of chicory, endive, great burdock and yacon provide insights into Asteraceae palaeo-polyploidization history and plant inulin production.</title>
        <authorList>
            <person name="Fan W."/>
            <person name="Wang S."/>
            <person name="Wang H."/>
            <person name="Wang A."/>
            <person name="Jiang F."/>
            <person name="Liu H."/>
            <person name="Zhao H."/>
            <person name="Xu D."/>
            <person name="Zhang Y."/>
        </authorList>
    </citation>
    <scope>NUCLEOTIDE SEQUENCE [LARGE SCALE GENOMIC DNA]</scope>
    <source>
        <strain evidence="2">cv. Yunnan</strain>
    </source>
</reference>
<reference evidence="1 2" key="2">
    <citation type="journal article" date="2022" name="Mol. Ecol. Resour.">
        <title>The genomes of chicory, endive, great burdock and yacon provide insights into Asteraceae paleo-polyploidization history and plant inulin production.</title>
        <authorList>
            <person name="Fan W."/>
            <person name="Wang S."/>
            <person name="Wang H."/>
            <person name="Wang A."/>
            <person name="Jiang F."/>
            <person name="Liu H."/>
            <person name="Zhao H."/>
            <person name="Xu D."/>
            <person name="Zhang Y."/>
        </authorList>
    </citation>
    <scope>NUCLEOTIDE SEQUENCE [LARGE SCALE GENOMIC DNA]</scope>
    <source>
        <strain evidence="2">cv. Yunnan</strain>
        <tissue evidence="1">Leaves</tissue>
    </source>
</reference>
<dbReference type="Proteomes" id="UP001056120">
    <property type="component" value="Linkage Group LG18"/>
</dbReference>
<gene>
    <name evidence="1" type="ORF">L1987_54469</name>
</gene>
<evidence type="ECO:0000313" key="2">
    <source>
        <dbReference type="Proteomes" id="UP001056120"/>
    </source>
</evidence>
<organism evidence="1 2">
    <name type="scientific">Smallanthus sonchifolius</name>
    <dbReference type="NCBI Taxonomy" id="185202"/>
    <lineage>
        <taxon>Eukaryota</taxon>
        <taxon>Viridiplantae</taxon>
        <taxon>Streptophyta</taxon>
        <taxon>Embryophyta</taxon>
        <taxon>Tracheophyta</taxon>
        <taxon>Spermatophyta</taxon>
        <taxon>Magnoliopsida</taxon>
        <taxon>eudicotyledons</taxon>
        <taxon>Gunneridae</taxon>
        <taxon>Pentapetalae</taxon>
        <taxon>asterids</taxon>
        <taxon>campanulids</taxon>
        <taxon>Asterales</taxon>
        <taxon>Asteraceae</taxon>
        <taxon>Asteroideae</taxon>
        <taxon>Heliantheae alliance</taxon>
        <taxon>Millerieae</taxon>
        <taxon>Smallanthus</taxon>
    </lineage>
</organism>
<accession>A0ACB9E7B0</accession>
<keyword evidence="2" id="KW-1185">Reference proteome</keyword>